<dbReference type="RefSeq" id="WP_146445639.1">
    <property type="nucleotide sequence ID" value="NZ_SJPR01000004.1"/>
</dbReference>
<dbReference type="GO" id="GO:0005829">
    <property type="term" value="C:cytosol"/>
    <property type="evidence" value="ECO:0007669"/>
    <property type="project" value="TreeGrafter"/>
</dbReference>
<name>A0A5C6A7D0_9BACT</name>
<dbReference type="PRINTS" id="PR01727">
    <property type="entry name" value="DNABINDINGHU"/>
</dbReference>
<dbReference type="PANTHER" id="PTHR33175:SF2">
    <property type="entry name" value="INTEGRATION HOST FACTOR SUBUNIT ALPHA"/>
    <property type="match status" value="1"/>
</dbReference>
<evidence type="ECO:0000313" key="5">
    <source>
        <dbReference type="EMBL" id="TWT95824.1"/>
    </source>
</evidence>
<dbReference type="SUPFAM" id="SSF47729">
    <property type="entry name" value="IHF-like DNA-binding proteins"/>
    <property type="match status" value="1"/>
</dbReference>
<sequence>MTKKEIVRTIADEIGLTQLKTKEIVQKTFDAIVETLVEDRRIELRNFGVFEVKQRAARKARNPRTGEKVSVPEKFVVTFKPGKEMEERVRELERRAAEEAAERERAEAEAAAQQTTYGAPPTSHGPASSNGAANLGSPATTNYGNYDRPSHDAAGP</sequence>
<dbReference type="SMART" id="SM00411">
    <property type="entry name" value="BHL"/>
    <property type="match status" value="1"/>
</dbReference>
<dbReference type="Pfam" id="PF00216">
    <property type="entry name" value="Bac_DNA_binding"/>
    <property type="match status" value="1"/>
</dbReference>
<organism evidence="5 6">
    <name type="scientific">Botrimarina colliarenosi</name>
    <dbReference type="NCBI Taxonomy" id="2528001"/>
    <lineage>
        <taxon>Bacteria</taxon>
        <taxon>Pseudomonadati</taxon>
        <taxon>Planctomycetota</taxon>
        <taxon>Planctomycetia</taxon>
        <taxon>Pirellulales</taxon>
        <taxon>Lacipirellulaceae</taxon>
        <taxon>Botrimarina</taxon>
    </lineage>
</organism>
<comment type="similarity">
    <text evidence="1 3">Belongs to the bacterial histone-like protein family.</text>
</comment>
<dbReference type="InterPro" id="IPR010992">
    <property type="entry name" value="IHF-like_DNA-bd_dom_sf"/>
</dbReference>
<dbReference type="InterPro" id="IPR000119">
    <property type="entry name" value="Hist_DNA-bd"/>
</dbReference>
<dbReference type="EMBL" id="SJPR01000004">
    <property type="protein sequence ID" value="TWT95824.1"/>
    <property type="molecule type" value="Genomic_DNA"/>
</dbReference>
<evidence type="ECO:0000256" key="3">
    <source>
        <dbReference type="RuleBase" id="RU003939"/>
    </source>
</evidence>
<feature type="compositionally biased region" description="Polar residues" evidence="4">
    <location>
        <begin position="125"/>
        <end position="144"/>
    </location>
</feature>
<evidence type="ECO:0000256" key="1">
    <source>
        <dbReference type="ARBA" id="ARBA00010529"/>
    </source>
</evidence>
<dbReference type="CDD" id="cd13836">
    <property type="entry name" value="IHF_B"/>
    <property type="match status" value="1"/>
</dbReference>
<proteinExistence type="inferred from homology"/>
<dbReference type="GO" id="GO:0030527">
    <property type="term" value="F:structural constituent of chromatin"/>
    <property type="evidence" value="ECO:0007669"/>
    <property type="project" value="InterPro"/>
</dbReference>
<evidence type="ECO:0000256" key="4">
    <source>
        <dbReference type="SAM" id="MobiDB-lite"/>
    </source>
</evidence>
<dbReference type="Gene3D" id="4.10.520.10">
    <property type="entry name" value="IHF-like DNA-binding proteins"/>
    <property type="match status" value="1"/>
</dbReference>
<dbReference type="Proteomes" id="UP000317421">
    <property type="component" value="Unassembled WGS sequence"/>
</dbReference>
<comment type="caution">
    <text evidence="5">The sequence shown here is derived from an EMBL/GenBank/DDBJ whole genome shotgun (WGS) entry which is preliminary data.</text>
</comment>
<evidence type="ECO:0000256" key="2">
    <source>
        <dbReference type="ARBA" id="ARBA00023125"/>
    </source>
</evidence>
<dbReference type="OrthoDB" id="9799835at2"/>
<accession>A0A5C6A7D0</accession>
<gene>
    <name evidence="5" type="primary">hup</name>
    <name evidence="5" type="ORF">Pla108_29010</name>
</gene>
<keyword evidence="6" id="KW-1185">Reference proteome</keyword>
<reference evidence="5 6" key="1">
    <citation type="submission" date="2019-02" db="EMBL/GenBank/DDBJ databases">
        <title>Deep-cultivation of Planctomycetes and their phenomic and genomic characterization uncovers novel biology.</title>
        <authorList>
            <person name="Wiegand S."/>
            <person name="Jogler M."/>
            <person name="Boedeker C."/>
            <person name="Pinto D."/>
            <person name="Vollmers J."/>
            <person name="Rivas-Marin E."/>
            <person name="Kohn T."/>
            <person name="Peeters S.H."/>
            <person name="Heuer A."/>
            <person name="Rast P."/>
            <person name="Oberbeckmann S."/>
            <person name="Bunk B."/>
            <person name="Jeske O."/>
            <person name="Meyerdierks A."/>
            <person name="Storesund J.E."/>
            <person name="Kallscheuer N."/>
            <person name="Luecker S."/>
            <person name="Lage O.M."/>
            <person name="Pohl T."/>
            <person name="Merkel B.J."/>
            <person name="Hornburger P."/>
            <person name="Mueller R.-W."/>
            <person name="Bruemmer F."/>
            <person name="Labrenz M."/>
            <person name="Spormann A.M."/>
            <person name="Op Den Camp H."/>
            <person name="Overmann J."/>
            <person name="Amann R."/>
            <person name="Jetten M.S.M."/>
            <person name="Mascher T."/>
            <person name="Medema M.H."/>
            <person name="Devos D.P."/>
            <person name="Kaster A.-K."/>
            <person name="Ovreas L."/>
            <person name="Rohde M."/>
            <person name="Galperin M.Y."/>
            <person name="Jogler C."/>
        </authorList>
    </citation>
    <scope>NUCLEOTIDE SEQUENCE [LARGE SCALE GENOMIC DNA]</scope>
    <source>
        <strain evidence="5 6">Pla108</strain>
    </source>
</reference>
<keyword evidence="2 5" id="KW-0238">DNA-binding</keyword>
<feature type="compositionally biased region" description="Basic and acidic residues" evidence="4">
    <location>
        <begin position="82"/>
        <end position="108"/>
    </location>
</feature>
<dbReference type="PANTHER" id="PTHR33175">
    <property type="entry name" value="DNA-BINDING PROTEIN HU"/>
    <property type="match status" value="1"/>
</dbReference>
<protein>
    <submittedName>
        <fullName evidence="5">DNA-binding protein HU</fullName>
    </submittedName>
</protein>
<dbReference type="GO" id="GO:0003677">
    <property type="term" value="F:DNA binding"/>
    <property type="evidence" value="ECO:0007669"/>
    <property type="project" value="UniProtKB-KW"/>
</dbReference>
<dbReference type="AlphaFoldDB" id="A0A5C6A7D0"/>
<evidence type="ECO:0000313" key="6">
    <source>
        <dbReference type="Proteomes" id="UP000317421"/>
    </source>
</evidence>
<feature type="region of interest" description="Disordered" evidence="4">
    <location>
        <begin position="82"/>
        <end position="156"/>
    </location>
</feature>